<dbReference type="EnsemblMetazoa" id="SCAU012692-RA">
    <property type="protein sequence ID" value="SCAU012692-PA"/>
    <property type="gene ID" value="SCAU012692"/>
</dbReference>
<sequence>MSWQKMFMFITVGLCITLVQADGESQKGALVKPLEKISLFELFSRSADLILRNPEGITKCTEDYKEKLTEITKEYEEANKECSSKANSKRDEAEKETVNDQKDFAKRTDSVCENVGKCKDKKSSQAILECFANEGSESSKALGKVSNDAKKISLNLNETLRRIDSEERTCMAGNKLKFESASEKATDDLNTCMFESLNPPVV</sequence>
<keyword evidence="4" id="KW-1185">Reference proteome</keyword>
<dbReference type="Pfam" id="PF05267">
    <property type="entry name" value="DUF725"/>
    <property type="match status" value="1"/>
</dbReference>
<dbReference type="Proteomes" id="UP000095300">
    <property type="component" value="Unassembled WGS sequence"/>
</dbReference>
<dbReference type="VEuPathDB" id="VectorBase:SCAU012692"/>
<gene>
    <name evidence="3" type="primary">106093286</name>
</gene>
<name>A0A1I8Q0E2_STOCA</name>
<organism evidence="3 4">
    <name type="scientific">Stomoxys calcitrans</name>
    <name type="common">Stable fly</name>
    <name type="synonym">Conops calcitrans</name>
    <dbReference type="NCBI Taxonomy" id="35570"/>
    <lineage>
        <taxon>Eukaryota</taxon>
        <taxon>Metazoa</taxon>
        <taxon>Ecdysozoa</taxon>
        <taxon>Arthropoda</taxon>
        <taxon>Hexapoda</taxon>
        <taxon>Insecta</taxon>
        <taxon>Pterygota</taxon>
        <taxon>Neoptera</taxon>
        <taxon>Endopterygota</taxon>
        <taxon>Diptera</taxon>
        <taxon>Brachycera</taxon>
        <taxon>Muscomorpha</taxon>
        <taxon>Muscoidea</taxon>
        <taxon>Muscidae</taxon>
        <taxon>Stomoxys</taxon>
    </lineage>
</organism>
<feature type="signal peptide" evidence="1">
    <location>
        <begin position="1"/>
        <end position="21"/>
    </location>
</feature>
<dbReference type="KEGG" id="scac:106093286"/>
<evidence type="ECO:0000256" key="1">
    <source>
        <dbReference type="SAM" id="SignalP"/>
    </source>
</evidence>
<reference evidence="3" key="1">
    <citation type="submission" date="2020-05" db="UniProtKB">
        <authorList>
            <consortium name="EnsemblMetazoa"/>
        </authorList>
    </citation>
    <scope>IDENTIFICATION</scope>
    <source>
        <strain evidence="3">USDA</strain>
    </source>
</reference>
<dbReference type="AlphaFoldDB" id="A0A1I8Q0E2"/>
<feature type="domain" description="Protein TsetseEP" evidence="2">
    <location>
        <begin position="58"/>
        <end position="171"/>
    </location>
</feature>
<feature type="chain" id="PRO_5009327496" description="Protein TsetseEP domain-containing protein" evidence="1">
    <location>
        <begin position="22"/>
        <end position="202"/>
    </location>
</feature>
<keyword evidence="1" id="KW-0732">Signal</keyword>
<protein>
    <recommendedName>
        <fullName evidence="2">Protein TsetseEP domain-containing protein</fullName>
    </recommendedName>
</protein>
<proteinExistence type="predicted"/>
<evidence type="ECO:0000259" key="2">
    <source>
        <dbReference type="Pfam" id="PF05267"/>
    </source>
</evidence>
<evidence type="ECO:0000313" key="4">
    <source>
        <dbReference type="Proteomes" id="UP000095300"/>
    </source>
</evidence>
<evidence type="ECO:0000313" key="3">
    <source>
        <dbReference type="EnsemblMetazoa" id="SCAU012692-PA"/>
    </source>
</evidence>
<accession>A0A1I8Q0E2</accession>
<dbReference type="OrthoDB" id="8010168at2759"/>
<dbReference type="InterPro" id="IPR007931">
    <property type="entry name" value="TsetseEP"/>
</dbReference>